<dbReference type="InterPro" id="IPR041670">
    <property type="entry name" value="Znf-CCHC_6"/>
</dbReference>
<keyword evidence="4" id="KW-1185">Reference proteome</keyword>
<feature type="compositionally biased region" description="Pro residues" evidence="2">
    <location>
        <begin position="330"/>
        <end position="343"/>
    </location>
</feature>
<comment type="similarity">
    <text evidence="1">Belongs to the FAM90 family.</text>
</comment>
<feature type="region of interest" description="Disordered" evidence="2">
    <location>
        <begin position="470"/>
        <end position="521"/>
    </location>
</feature>
<evidence type="ECO:0000313" key="5">
    <source>
        <dbReference type="RefSeq" id="XP_053072116.1"/>
    </source>
</evidence>
<feature type="region of interest" description="Disordered" evidence="2">
    <location>
        <begin position="225"/>
        <end position="434"/>
    </location>
</feature>
<feature type="compositionally biased region" description="Pro residues" evidence="2">
    <location>
        <begin position="473"/>
        <end position="486"/>
    </location>
</feature>
<feature type="region of interest" description="Disordered" evidence="2">
    <location>
        <begin position="73"/>
        <end position="110"/>
    </location>
</feature>
<reference evidence="5" key="1">
    <citation type="submission" date="2025-08" db="UniProtKB">
        <authorList>
            <consortium name="RefSeq"/>
        </authorList>
    </citation>
    <scope>IDENTIFICATION</scope>
    <source>
        <tissue evidence="5">Blood</tissue>
    </source>
</reference>
<dbReference type="Proteomes" id="UP001652583">
    <property type="component" value="Chromosome B1"/>
</dbReference>
<dbReference type="PANTHER" id="PTHR16035:SF14">
    <property type="entry name" value="FAMILY WITH SEQUENCE SIMILARITY 90 MEMBER A11, PSEUDOGENE-RELATED"/>
    <property type="match status" value="1"/>
</dbReference>
<evidence type="ECO:0000259" key="3">
    <source>
        <dbReference type="Pfam" id="PF15288"/>
    </source>
</evidence>
<accession>A0ABM3PKB6</accession>
<name>A0ABM3PKB6_ACIJB</name>
<gene>
    <name evidence="5" type="primary">LOC113597179</name>
</gene>
<feature type="compositionally biased region" description="Polar residues" evidence="2">
    <location>
        <begin position="409"/>
        <end position="420"/>
    </location>
</feature>
<dbReference type="GeneID" id="113597179"/>
<feature type="domain" description="Zinc knuckle" evidence="3">
    <location>
        <begin position="40"/>
        <end position="80"/>
    </location>
</feature>
<evidence type="ECO:0000256" key="1">
    <source>
        <dbReference type="ARBA" id="ARBA00007943"/>
    </source>
</evidence>
<protein>
    <recommendedName>
        <fullName evidence="3">Zinc knuckle domain-containing protein</fullName>
    </recommendedName>
</protein>
<dbReference type="PANTHER" id="PTHR16035">
    <property type="entry name" value="PROTEIN FAM90A1"/>
    <property type="match status" value="1"/>
</dbReference>
<organism evidence="4 5">
    <name type="scientific">Acinonyx jubatus</name>
    <name type="common">Cheetah</name>
    <dbReference type="NCBI Taxonomy" id="32536"/>
    <lineage>
        <taxon>Eukaryota</taxon>
        <taxon>Metazoa</taxon>
        <taxon>Chordata</taxon>
        <taxon>Craniata</taxon>
        <taxon>Vertebrata</taxon>
        <taxon>Euteleostomi</taxon>
        <taxon>Mammalia</taxon>
        <taxon>Eutheria</taxon>
        <taxon>Laurasiatheria</taxon>
        <taxon>Carnivora</taxon>
        <taxon>Feliformia</taxon>
        <taxon>Felidae</taxon>
        <taxon>Felinae</taxon>
        <taxon>Acinonyx</taxon>
    </lineage>
</organism>
<sequence length="521" mass="56320">MAGGHTQHAPSRPLKAPNGKRQRRAPMAPRVPRLEDEDPRLKCKDCGAFGHNASSTRCPMKRWDGCLAPQAFVPRKPKENVEPRQQQDQHKPGPFNQAARDMEEGQSSGRCVSAVAHTALNARTSWANLDGSLEWEPGGQMKKGDLAQAPSLAPQVKTRDAAPSPSRSWSCRREAQQRKALLQRFPRIGPGRQQRAWRDSTESCDYVRHPHRPMPVYTTKRVSVLAPHVPAEPPSGTPDTTQLSPSAAPLGRPAASTLPPAGRQDAQQVGTPAPPAPPAPAHQRSARDPGLGVQLRQHRPRCASLEASRAVSKARGIGHAQAPAKRPEVSPDPPPARLAPSPQPHIQTPGKRWAPLPDDTCQNPRKKPRCSPFQPPHKSTGSTHVGLRQSLCRPARRSACGPTGAAQLTRKTPASVQSRGLQPPRPQPHLDTLQACTLPPCPPCPQAPGQPLRMVFSRLDKGGWSSRFIAAPCLPPPERPVPPGQGPPVTHQSEGGCVPVSRSILHDDLQLSSSSEESDRE</sequence>
<dbReference type="RefSeq" id="XP_053072116.1">
    <property type="nucleotide sequence ID" value="XM_053216141.1"/>
</dbReference>
<proteinExistence type="inferred from homology"/>
<evidence type="ECO:0000313" key="4">
    <source>
        <dbReference type="Proteomes" id="UP001652583"/>
    </source>
</evidence>
<dbReference type="Pfam" id="PF15288">
    <property type="entry name" value="zf-CCHC_6"/>
    <property type="match status" value="1"/>
</dbReference>
<feature type="region of interest" description="Disordered" evidence="2">
    <location>
        <begin position="1"/>
        <end position="40"/>
    </location>
</feature>
<feature type="region of interest" description="Disordered" evidence="2">
    <location>
        <begin position="131"/>
        <end position="212"/>
    </location>
</feature>
<feature type="compositionally biased region" description="Basic and acidic residues" evidence="2">
    <location>
        <begin position="196"/>
        <end position="208"/>
    </location>
</feature>
<feature type="compositionally biased region" description="Basic and acidic residues" evidence="2">
    <location>
        <begin position="76"/>
        <end position="91"/>
    </location>
</feature>
<dbReference type="InterPro" id="IPR039213">
    <property type="entry name" value="FAM90"/>
</dbReference>
<evidence type="ECO:0000256" key="2">
    <source>
        <dbReference type="SAM" id="MobiDB-lite"/>
    </source>
</evidence>